<dbReference type="GO" id="GO:0000272">
    <property type="term" value="P:polysaccharide catabolic process"/>
    <property type="evidence" value="ECO:0007669"/>
    <property type="project" value="UniProtKB-KW"/>
</dbReference>
<proteinExistence type="predicted"/>
<evidence type="ECO:0000256" key="2">
    <source>
        <dbReference type="ARBA" id="ARBA00022801"/>
    </source>
</evidence>
<evidence type="ECO:0000256" key="3">
    <source>
        <dbReference type="ARBA" id="ARBA00023024"/>
    </source>
</evidence>
<protein>
    <submittedName>
        <fullName evidence="9">Endo-beta-N-acetylglucosaminidase</fullName>
    </submittedName>
</protein>
<accession>A0AAD6YW06</accession>
<evidence type="ECO:0000256" key="4">
    <source>
        <dbReference type="ARBA" id="ARBA00023277"/>
    </source>
</evidence>
<comment type="catalytic activity">
    <reaction evidence="1">
        <text>Random endo-hydrolysis of N-acetyl-beta-D-glucosaminide (1-&gt;4)-beta-linkages in chitin and chitodextrins.</text>
        <dbReference type="EC" id="3.2.1.14"/>
    </reaction>
</comment>
<organism evidence="9 10">
    <name type="scientific">Mycena pura</name>
    <dbReference type="NCBI Taxonomy" id="153505"/>
    <lineage>
        <taxon>Eukaryota</taxon>
        <taxon>Fungi</taxon>
        <taxon>Dikarya</taxon>
        <taxon>Basidiomycota</taxon>
        <taxon>Agaricomycotina</taxon>
        <taxon>Agaricomycetes</taxon>
        <taxon>Agaricomycetidae</taxon>
        <taxon>Agaricales</taxon>
        <taxon>Marasmiineae</taxon>
        <taxon>Mycenaceae</taxon>
        <taxon>Mycena</taxon>
    </lineage>
</organism>
<dbReference type="InterPro" id="IPR001579">
    <property type="entry name" value="Glyco_hydro_18_chit_AS"/>
</dbReference>
<keyword evidence="5" id="KW-0326">Glycosidase</keyword>
<dbReference type="Proteomes" id="UP001219525">
    <property type="component" value="Unassembled WGS sequence"/>
</dbReference>
<comment type="caution">
    <text evidence="9">The sequence shown here is derived from an EMBL/GenBank/DDBJ whole genome shotgun (WGS) entry which is preliminary data.</text>
</comment>
<keyword evidence="7" id="KW-0472">Membrane</keyword>
<keyword evidence="6" id="KW-0624">Polysaccharide degradation</keyword>
<evidence type="ECO:0000256" key="7">
    <source>
        <dbReference type="SAM" id="Phobius"/>
    </source>
</evidence>
<keyword evidence="7" id="KW-1133">Transmembrane helix</keyword>
<dbReference type="InterPro" id="IPR001223">
    <property type="entry name" value="Glyco_hydro18_cat"/>
</dbReference>
<evidence type="ECO:0000259" key="8">
    <source>
        <dbReference type="PROSITE" id="PS51910"/>
    </source>
</evidence>
<gene>
    <name evidence="9" type="ORF">GGX14DRAFT_411892</name>
</gene>
<dbReference type="Gene3D" id="3.20.20.80">
    <property type="entry name" value="Glycosidases"/>
    <property type="match status" value="1"/>
</dbReference>
<feature type="transmembrane region" description="Helical" evidence="7">
    <location>
        <begin position="31"/>
        <end position="52"/>
    </location>
</feature>
<dbReference type="SUPFAM" id="SSF51445">
    <property type="entry name" value="(Trans)glycosidases"/>
    <property type="match status" value="1"/>
</dbReference>
<evidence type="ECO:0000256" key="6">
    <source>
        <dbReference type="ARBA" id="ARBA00023326"/>
    </source>
</evidence>
<keyword evidence="10" id="KW-1185">Reference proteome</keyword>
<dbReference type="GO" id="GO:0006032">
    <property type="term" value="P:chitin catabolic process"/>
    <property type="evidence" value="ECO:0007669"/>
    <property type="project" value="UniProtKB-KW"/>
</dbReference>
<keyword evidence="2" id="KW-0378">Hydrolase</keyword>
<keyword evidence="3" id="KW-0146">Chitin degradation</keyword>
<sequence length="298" mass="33206">MNSSLISEGSHRVAVYYQTQYDPSLAANSPFGFYVTTLPLIGLITHLLLAAFHINFDDVSVHLNDFVPEAPIFVQMWADIAVLQQNGIKVIGMLGGAAPGTYTCLTPDLFDTYYPVLRDYIRRFKLDGLDLDVEQDTPLDDILHLMDQLKHDFGEDFIITFAPVASALEEGANLSGFDYIELENKAGHMISWYNAQFYSGFGNFFPDDLYLAIVNFGKGLDPSRLVATTLTNPADGFGFIDIDEIISSAKNLSEMHHFNFGGVAGWEYFNSLPGADNEPYLWAQQMSDAMHELKANQT</sequence>
<keyword evidence="7" id="KW-0812">Transmembrane</keyword>
<reference evidence="9" key="1">
    <citation type="submission" date="2023-03" db="EMBL/GenBank/DDBJ databases">
        <title>Massive genome expansion in bonnet fungi (Mycena s.s.) driven by repeated elements and novel gene families across ecological guilds.</title>
        <authorList>
            <consortium name="Lawrence Berkeley National Laboratory"/>
            <person name="Harder C.B."/>
            <person name="Miyauchi S."/>
            <person name="Viragh M."/>
            <person name="Kuo A."/>
            <person name="Thoen E."/>
            <person name="Andreopoulos B."/>
            <person name="Lu D."/>
            <person name="Skrede I."/>
            <person name="Drula E."/>
            <person name="Henrissat B."/>
            <person name="Morin E."/>
            <person name="Kohler A."/>
            <person name="Barry K."/>
            <person name="LaButti K."/>
            <person name="Morin E."/>
            <person name="Salamov A."/>
            <person name="Lipzen A."/>
            <person name="Mereny Z."/>
            <person name="Hegedus B."/>
            <person name="Baldrian P."/>
            <person name="Stursova M."/>
            <person name="Weitz H."/>
            <person name="Taylor A."/>
            <person name="Grigoriev I.V."/>
            <person name="Nagy L.G."/>
            <person name="Martin F."/>
            <person name="Kauserud H."/>
        </authorList>
    </citation>
    <scope>NUCLEOTIDE SEQUENCE</scope>
    <source>
        <strain evidence="9">9144</strain>
    </source>
</reference>
<evidence type="ECO:0000313" key="10">
    <source>
        <dbReference type="Proteomes" id="UP001219525"/>
    </source>
</evidence>
<dbReference type="GO" id="GO:0008843">
    <property type="term" value="F:endochitinase activity"/>
    <property type="evidence" value="ECO:0007669"/>
    <property type="project" value="UniProtKB-EC"/>
</dbReference>
<feature type="domain" description="GH18" evidence="8">
    <location>
        <begin position="11"/>
        <end position="293"/>
    </location>
</feature>
<evidence type="ECO:0000313" key="9">
    <source>
        <dbReference type="EMBL" id="KAJ7230717.1"/>
    </source>
</evidence>
<name>A0AAD6YW06_9AGAR</name>
<dbReference type="PROSITE" id="PS51910">
    <property type="entry name" value="GH18_2"/>
    <property type="match status" value="1"/>
</dbReference>
<evidence type="ECO:0000256" key="5">
    <source>
        <dbReference type="ARBA" id="ARBA00023295"/>
    </source>
</evidence>
<dbReference type="PROSITE" id="PS01095">
    <property type="entry name" value="GH18_1"/>
    <property type="match status" value="1"/>
</dbReference>
<dbReference type="InterPro" id="IPR017853">
    <property type="entry name" value="GH"/>
</dbReference>
<evidence type="ECO:0000256" key="1">
    <source>
        <dbReference type="ARBA" id="ARBA00000822"/>
    </source>
</evidence>
<keyword evidence="4" id="KW-0119">Carbohydrate metabolism</keyword>
<dbReference type="AlphaFoldDB" id="A0AAD6YW06"/>
<dbReference type="EMBL" id="JARJCW010000001">
    <property type="protein sequence ID" value="KAJ7230717.1"/>
    <property type="molecule type" value="Genomic_DNA"/>
</dbReference>